<name>A0ABW0KUA3_9BACT</name>
<dbReference type="Proteomes" id="UP001596052">
    <property type="component" value="Unassembled WGS sequence"/>
</dbReference>
<feature type="domain" description="SGNH hydrolase-type esterase" evidence="2">
    <location>
        <begin position="37"/>
        <end position="210"/>
    </location>
</feature>
<comment type="caution">
    <text evidence="3">The sequence shown here is derived from an EMBL/GenBank/DDBJ whole genome shotgun (WGS) entry which is preliminary data.</text>
</comment>
<reference evidence="4" key="1">
    <citation type="journal article" date="2019" name="Int. J. Syst. Evol. Microbiol.">
        <title>The Global Catalogue of Microorganisms (GCM) 10K type strain sequencing project: providing services to taxonomists for standard genome sequencing and annotation.</title>
        <authorList>
            <consortium name="The Broad Institute Genomics Platform"/>
            <consortium name="The Broad Institute Genome Sequencing Center for Infectious Disease"/>
            <person name="Wu L."/>
            <person name="Ma J."/>
        </authorList>
    </citation>
    <scope>NUCLEOTIDE SEQUENCE [LARGE SCALE GENOMIC DNA]</scope>
    <source>
        <strain evidence="4">CGMCC 4.1469</strain>
    </source>
</reference>
<organism evidence="3 4">
    <name type="scientific">Prosthecobacter fluviatilis</name>
    <dbReference type="NCBI Taxonomy" id="445931"/>
    <lineage>
        <taxon>Bacteria</taxon>
        <taxon>Pseudomonadati</taxon>
        <taxon>Verrucomicrobiota</taxon>
        <taxon>Verrucomicrobiia</taxon>
        <taxon>Verrucomicrobiales</taxon>
        <taxon>Verrucomicrobiaceae</taxon>
        <taxon>Prosthecobacter</taxon>
    </lineage>
</organism>
<sequence length="399" mass="43589">MRTLILLLCFCASLLTAAPLKTAALLAAGEEPVRIVCIGDSITGVYYHSGGRRAYPEMLQLALHQLYPQAKLSVHNAGISGDTTTGGLKRLDRDVLSRKPHLVTIMFGMNDLVGTPVDVFKKNLREMIARCRAGGAEVLLCTQNSVVETPQRPRARLAEFTQAIRDVAKDVALPVADCFAAFESVHAADAAEWNLLLSDTIHPNMAGHKLFAETLAQAIVGKTVSLREVGPPTPVLPHIFAKLKAGQPVNVFAMPPYYEVIAPALQRLYSAAVVTVTPWPVAGQTLAQLEVSARKVRSMKPDLVLIALPAELPLKDQQQFHHDYSWVMNWSLSFGPQQWDVMVALPSAAKPVLSKEESRHEAFAQRLIKAQDLSMITRCSGDASPLLDLLSTWLAQQKP</sequence>
<dbReference type="InterPro" id="IPR013830">
    <property type="entry name" value="SGNH_hydro"/>
</dbReference>
<feature type="signal peptide" evidence="1">
    <location>
        <begin position="1"/>
        <end position="17"/>
    </location>
</feature>
<protein>
    <submittedName>
        <fullName evidence="3">SGNH/GDSL hydrolase family protein</fullName>
    </submittedName>
</protein>
<evidence type="ECO:0000256" key="1">
    <source>
        <dbReference type="SAM" id="SignalP"/>
    </source>
</evidence>
<dbReference type="EMBL" id="JBHSMQ010000008">
    <property type="protein sequence ID" value="MFC5457108.1"/>
    <property type="molecule type" value="Genomic_DNA"/>
</dbReference>
<dbReference type="CDD" id="cd01834">
    <property type="entry name" value="SGNH_hydrolase_like_2"/>
    <property type="match status" value="1"/>
</dbReference>
<dbReference type="InterPro" id="IPR036514">
    <property type="entry name" value="SGNH_hydro_sf"/>
</dbReference>
<evidence type="ECO:0000259" key="2">
    <source>
        <dbReference type="Pfam" id="PF13472"/>
    </source>
</evidence>
<accession>A0ABW0KUA3</accession>
<dbReference type="GO" id="GO:0016787">
    <property type="term" value="F:hydrolase activity"/>
    <property type="evidence" value="ECO:0007669"/>
    <property type="project" value="UniProtKB-KW"/>
</dbReference>
<keyword evidence="3" id="KW-0378">Hydrolase</keyword>
<keyword evidence="1" id="KW-0732">Signal</keyword>
<gene>
    <name evidence="3" type="ORF">ACFQDI_19730</name>
</gene>
<proteinExistence type="predicted"/>
<dbReference type="Pfam" id="PF13472">
    <property type="entry name" value="Lipase_GDSL_2"/>
    <property type="match status" value="1"/>
</dbReference>
<dbReference type="PANTHER" id="PTHR30383:SF5">
    <property type="entry name" value="SGNH HYDROLASE-TYPE ESTERASE DOMAIN-CONTAINING PROTEIN"/>
    <property type="match status" value="1"/>
</dbReference>
<feature type="chain" id="PRO_5045731761" evidence="1">
    <location>
        <begin position="18"/>
        <end position="399"/>
    </location>
</feature>
<dbReference type="InterPro" id="IPR051532">
    <property type="entry name" value="Ester_Hydrolysis_Enzymes"/>
</dbReference>
<evidence type="ECO:0000313" key="4">
    <source>
        <dbReference type="Proteomes" id="UP001596052"/>
    </source>
</evidence>
<dbReference type="RefSeq" id="WP_377170056.1">
    <property type="nucleotide sequence ID" value="NZ_JBHSMQ010000008.1"/>
</dbReference>
<evidence type="ECO:0000313" key="3">
    <source>
        <dbReference type="EMBL" id="MFC5457108.1"/>
    </source>
</evidence>
<dbReference type="Gene3D" id="3.40.50.1110">
    <property type="entry name" value="SGNH hydrolase"/>
    <property type="match status" value="1"/>
</dbReference>
<dbReference type="PANTHER" id="PTHR30383">
    <property type="entry name" value="THIOESTERASE 1/PROTEASE 1/LYSOPHOSPHOLIPASE L1"/>
    <property type="match status" value="1"/>
</dbReference>
<keyword evidence="4" id="KW-1185">Reference proteome</keyword>
<dbReference type="SUPFAM" id="SSF52266">
    <property type="entry name" value="SGNH hydrolase"/>
    <property type="match status" value="1"/>
</dbReference>